<dbReference type="Gene3D" id="3.60.21.10">
    <property type="match status" value="1"/>
</dbReference>
<evidence type="ECO:0000313" key="4">
    <source>
        <dbReference type="Proteomes" id="UP000053326"/>
    </source>
</evidence>
<dbReference type="Proteomes" id="UP000053326">
    <property type="component" value="Unassembled WGS sequence"/>
</dbReference>
<name>A0A101FH72_9THEO</name>
<dbReference type="AlphaFoldDB" id="A0A101FH72"/>
<protein>
    <submittedName>
        <fullName evidence="3">Calcineurin-like phosphoesterase</fullName>
    </submittedName>
</protein>
<dbReference type="PIRSF" id="PIRSF000883">
    <property type="entry name" value="Pesterase_MJ0912"/>
    <property type="match status" value="1"/>
</dbReference>
<evidence type="ECO:0000313" key="3">
    <source>
        <dbReference type="EMBL" id="KUK36994.1"/>
    </source>
</evidence>
<dbReference type="InterPro" id="IPR050126">
    <property type="entry name" value="Ap4A_hydrolase"/>
</dbReference>
<dbReference type="GO" id="GO:0005737">
    <property type="term" value="C:cytoplasm"/>
    <property type="evidence" value="ECO:0007669"/>
    <property type="project" value="TreeGrafter"/>
</dbReference>
<comment type="caution">
    <text evidence="3">The sequence shown here is derived from an EMBL/GenBank/DDBJ whole genome shotgun (WGS) entry which is preliminary data.</text>
</comment>
<dbReference type="PANTHER" id="PTHR42850:SF2">
    <property type="entry name" value="BLL5683 PROTEIN"/>
    <property type="match status" value="1"/>
</dbReference>
<gene>
    <name evidence="3" type="ORF">XD66_0300</name>
</gene>
<evidence type="ECO:0000256" key="1">
    <source>
        <dbReference type="ARBA" id="ARBA00008950"/>
    </source>
</evidence>
<organism evidence="3 4">
    <name type="scientific">Thermacetogenium phaeum</name>
    <dbReference type="NCBI Taxonomy" id="85874"/>
    <lineage>
        <taxon>Bacteria</taxon>
        <taxon>Bacillati</taxon>
        <taxon>Bacillota</taxon>
        <taxon>Clostridia</taxon>
        <taxon>Thermoanaerobacterales</taxon>
        <taxon>Thermoanaerobacteraceae</taxon>
        <taxon>Thermacetogenium</taxon>
    </lineage>
</organism>
<dbReference type="Pfam" id="PF12850">
    <property type="entry name" value="Metallophos_2"/>
    <property type="match status" value="1"/>
</dbReference>
<reference evidence="4" key="1">
    <citation type="journal article" date="2015" name="MBio">
        <title>Genome-Resolved Metagenomic Analysis Reveals Roles for Candidate Phyla and Other Microbial Community Members in Biogeochemical Transformations in Oil Reservoirs.</title>
        <authorList>
            <person name="Hu P."/>
            <person name="Tom L."/>
            <person name="Singh A."/>
            <person name="Thomas B.C."/>
            <person name="Baker B.J."/>
            <person name="Piceno Y.M."/>
            <person name="Andersen G.L."/>
            <person name="Banfield J.F."/>
        </authorList>
    </citation>
    <scope>NUCLEOTIDE SEQUENCE [LARGE SCALE GENOMIC DNA]</scope>
</reference>
<dbReference type="InterPro" id="IPR029052">
    <property type="entry name" value="Metallo-depent_PP-like"/>
</dbReference>
<sequence>MRYAIISDIHANLEALEATVEDLQTVQVDQVICLGDIVGYYPNPNECTAICRSQGFRCLRGNHDDAALGLCDIDDFNPVAREALIWTARALKEENKEWLRQLPEKLLVDGNFLAVHGSPWDPYAYIFSSGGALRAFSYMHTHHPEIDICFFGHTHQRALYTSEKGTVQENYKGKLYILSNRGFYLINPGSIGQPRDGQPGASYIIYDSQTREVEFRHVPYDISLTQRKVAAAKLPLMLAERLSLGY</sequence>
<feature type="domain" description="Calcineurin-like phosphoesterase" evidence="2">
    <location>
        <begin position="1"/>
        <end position="210"/>
    </location>
</feature>
<dbReference type="GO" id="GO:0016791">
    <property type="term" value="F:phosphatase activity"/>
    <property type="evidence" value="ECO:0007669"/>
    <property type="project" value="TreeGrafter"/>
</dbReference>
<proteinExistence type="inferred from homology"/>
<evidence type="ECO:0000259" key="2">
    <source>
        <dbReference type="Pfam" id="PF12850"/>
    </source>
</evidence>
<dbReference type="PANTHER" id="PTHR42850">
    <property type="entry name" value="METALLOPHOSPHOESTERASE"/>
    <property type="match status" value="1"/>
</dbReference>
<comment type="similarity">
    <text evidence="1">Belongs to the metallophosphoesterase superfamily. YfcE family.</text>
</comment>
<dbReference type="EMBL" id="LGFO01000020">
    <property type="protein sequence ID" value="KUK36994.1"/>
    <property type="molecule type" value="Genomic_DNA"/>
</dbReference>
<dbReference type="InterPro" id="IPR024654">
    <property type="entry name" value="Calcineurin-like_PHP_lpxH"/>
</dbReference>
<accession>A0A101FH72</accession>
<dbReference type="SUPFAM" id="SSF56300">
    <property type="entry name" value="Metallo-dependent phosphatases"/>
    <property type="match status" value="1"/>
</dbReference>
<dbReference type="InterPro" id="IPR011152">
    <property type="entry name" value="Pesterase_MJ0912"/>
</dbReference>